<gene>
    <name evidence="2" type="ORF">M9Y10_013233</name>
</gene>
<evidence type="ECO:0000313" key="2">
    <source>
        <dbReference type="EMBL" id="KAK8858133.1"/>
    </source>
</evidence>
<sequence>MSQTEQPITNDEAEFIPLKKLVADYEIQTTFPYNVRKKNNQRILKESINGCGYPRITLNRKSIYKHIVIAKQFIPNPDNLSEIDHISKDKTDYHLNNLRWVSHSKNLENKTNYRGIQAIYVDDIPDDATVIEWYETRTERRLFENNKYYYYHDDEKDEDIFYSKITDQIYKILYHNHNKAGNAYVGLRDSNNKIVSLYINRFKFQHDLM</sequence>
<accession>A0ABR2I6N3</accession>
<reference evidence="2 3" key="1">
    <citation type="submission" date="2024-04" db="EMBL/GenBank/DDBJ databases">
        <title>Tritrichomonas musculus Genome.</title>
        <authorList>
            <person name="Alves-Ferreira E."/>
            <person name="Grigg M."/>
            <person name="Lorenzi H."/>
            <person name="Galac M."/>
        </authorList>
    </citation>
    <scope>NUCLEOTIDE SEQUENCE [LARGE SCALE GENOMIC DNA]</scope>
    <source>
        <strain evidence="2 3">EAF2021</strain>
    </source>
</reference>
<comment type="caution">
    <text evidence="2">The sequence shown here is derived from an EMBL/GenBank/DDBJ whole genome shotgun (WGS) entry which is preliminary data.</text>
</comment>
<dbReference type="SUPFAM" id="SSF54060">
    <property type="entry name" value="His-Me finger endonucleases"/>
    <property type="match status" value="1"/>
</dbReference>
<dbReference type="Proteomes" id="UP001470230">
    <property type="component" value="Unassembled WGS sequence"/>
</dbReference>
<dbReference type="Gene3D" id="3.90.75.20">
    <property type="match status" value="1"/>
</dbReference>
<dbReference type="InterPro" id="IPR003615">
    <property type="entry name" value="HNH_nuc"/>
</dbReference>
<protein>
    <recommendedName>
        <fullName evidence="1">HNH nuclease domain-containing protein</fullName>
    </recommendedName>
</protein>
<dbReference type="InterPro" id="IPR044925">
    <property type="entry name" value="His-Me_finger_sf"/>
</dbReference>
<feature type="domain" description="HNH nuclease" evidence="1">
    <location>
        <begin position="64"/>
        <end position="106"/>
    </location>
</feature>
<keyword evidence="3" id="KW-1185">Reference proteome</keyword>
<dbReference type="EMBL" id="JAPFFF010000019">
    <property type="protein sequence ID" value="KAK8858133.1"/>
    <property type="molecule type" value="Genomic_DNA"/>
</dbReference>
<evidence type="ECO:0000259" key="1">
    <source>
        <dbReference type="Pfam" id="PF13392"/>
    </source>
</evidence>
<organism evidence="2 3">
    <name type="scientific">Tritrichomonas musculus</name>
    <dbReference type="NCBI Taxonomy" id="1915356"/>
    <lineage>
        <taxon>Eukaryota</taxon>
        <taxon>Metamonada</taxon>
        <taxon>Parabasalia</taxon>
        <taxon>Tritrichomonadida</taxon>
        <taxon>Tritrichomonadidae</taxon>
        <taxon>Tritrichomonas</taxon>
    </lineage>
</organism>
<dbReference type="Pfam" id="PF13392">
    <property type="entry name" value="HNH_3"/>
    <property type="match status" value="1"/>
</dbReference>
<name>A0ABR2I6N3_9EUKA</name>
<evidence type="ECO:0000313" key="3">
    <source>
        <dbReference type="Proteomes" id="UP001470230"/>
    </source>
</evidence>
<proteinExistence type="predicted"/>